<dbReference type="Pfam" id="PF02656">
    <property type="entry name" value="DUF202"/>
    <property type="match status" value="1"/>
</dbReference>
<comment type="caution">
    <text evidence="7">The sequence shown here is derived from an EMBL/GenBank/DDBJ whole genome shotgun (WGS) entry which is preliminary data.</text>
</comment>
<keyword evidence="3 5" id="KW-1133">Transmembrane helix</keyword>
<dbReference type="InterPro" id="IPR003807">
    <property type="entry name" value="DUF202"/>
</dbReference>
<feature type="domain" description="DUF202" evidence="6">
    <location>
        <begin position="6"/>
        <end position="64"/>
    </location>
</feature>
<keyword evidence="8" id="KW-1185">Reference proteome</keyword>
<protein>
    <recommendedName>
        <fullName evidence="6">DUF202 domain-containing protein</fullName>
    </recommendedName>
</protein>
<name>A0A9W6VGV9_9PSEU</name>
<feature type="transmembrane region" description="Helical" evidence="5">
    <location>
        <begin position="74"/>
        <end position="95"/>
    </location>
</feature>
<reference evidence="7" key="1">
    <citation type="submission" date="2023-03" db="EMBL/GenBank/DDBJ databases">
        <title>Amycolatopsis taiwanensis NBRC 103393.</title>
        <authorList>
            <person name="Ichikawa N."/>
            <person name="Sato H."/>
            <person name="Tonouchi N."/>
        </authorList>
    </citation>
    <scope>NUCLEOTIDE SEQUENCE</scope>
    <source>
        <strain evidence="7">NBRC 103393</strain>
    </source>
</reference>
<evidence type="ECO:0000256" key="4">
    <source>
        <dbReference type="ARBA" id="ARBA00023136"/>
    </source>
</evidence>
<evidence type="ECO:0000256" key="5">
    <source>
        <dbReference type="SAM" id="Phobius"/>
    </source>
</evidence>
<dbReference type="AlphaFoldDB" id="A0A9W6VGV9"/>
<accession>A0A9W6VGV9</accession>
<keyword evidence="4 5" id="KW-0472">Membrane</keyword>
<organism evidence="7 8">
    <name type="scientific">Amycolatopsis taiwanensis</name>
    <dbReference type="NCBI Taxonomy" id="342230"/>
    <lineage>
        <taxon>Bacteria</taxon>
        <taxon>Bacillati</taxon>
        <taxon>Actinomycetota</taxon>
        <taxon>Actinomycetes</taxon>
        <taxon>Pseudonocardiales</taxon>
        <taxon>Pseudonocardiaceae</taxon>
        <taxon>Amycolatopsis</taxon>
    </lineage>
</organism>
<dbReference type="GO" id="GO:0012505">
    <property type="term" value="C:endomembrane system"/>
    <property type="evidence" value="ECO:0007669"/>
    <property type="project" value="UniProtKB-SubCell"/>
</dbReference>
<keyword evidence="2 5" id="KW-0812">Transmembrane</keyword>
<dbReference type="Proteomes" id="UP001165136">
    <property type="component" value="Unassembled WGS sequence"/>
</dbReference>
<evidence type="ECO:0000313" key="8">
    <source>
        <dbReference type="Proteomes" id="UP001165136"/>
    </source>
</evidence>
<feature type="transmembrane region" description="Helical" evidence="5">
    <location>
        <begin position="21"/>
        <end position="39"/>
    </location>
</feature>
<evidence type="ECO:0000256" key="2">
    <source>
        <dbReference type="ARBA" id="ARBA00022692"/>
    </source>
</evidence>
<evidence type="ECO:0000259" key="6">
    <source>
        <dbReference type="Pfam" id="PF02656"/>
    </source>
</evidence>
<feature type="transmembrane region" description="Helical" evidence="5">
    <location>
        <begin position="45"/>
        <end position="62"/>
    </location>
</feature>
<evidence type="ECO:0000313" key="7">
    <source>
        <dbReference type="EMBL" id="GLY66399.1"/>
    </source>
</evidence>
<gene>
    <name evidence="7" type="ORF">Atai01_30180</name>
</gene>
<evidence type="ECO:0000256" key="3">
    <source>
        <dbReference type="ARBA" id="ARBA00022989"/>
    </source>
</evidence>
<sequence length="96" mass="9892">MMIKRDPGLQPERTALAWQRTALSAGVAAVLLLRSGLLHAAPLELMASGCALAVAVVAWLVGRRPGNTGAPRRVLLAMTTATCVTGALALAGLLLH</sequence>
<evidence type="ECO:0000256" key="1">
    <source>
        <dbReference type="ARBA" id="ARBA00004127"/>
    </source>
</evidence>
<comment type="subcellular location">
    <subcellularLocation>
        <location evidence="1">Endomembrane system</location>
        <topology evidence="1">Multi-pass membrane protein</topology>
    </subcellularLocation>
</comment>
<proteinExistence type="predicted"/>
<dbReference type="EMBL" id="BSTI01000006">
    <property type="protein sequence ID" value="GLY66399.1"/>
    <property type="molecule type" value="Genomic_DNA"/>
</dbReference>